<evidence type="ECO:0000256" key="2">
    <source>
        <dbReference type="ARBA" id="ARBA00009399"/>
    </source>
</evidence>
<proteinExistence type="inferred from homology"/>
<feature type="transmembrane region" description="Helical" evidence="6">
    <location>
        <begin position="116"/>
        <end position="138"/>
    </location>
</feature>
<feature type="transmembrane region" description="Helical" evidence="6">
    <location>
        <begin position="75"/>
        <end position="95"/>
    </location>
</feature>
<organism evidence="8 9">
    <name type="scientific">Pseudobutyrivibrio ruminis</name>
    <dbReference type="NCBI Taxonomy" id="46206"/>
    <lineage>
        <taxon>Bacteria</taxon>
        <taxon>Bacillati</taxon>
        <taxon>Bacillota</taxon>
        <taxon>Clostridia</taxon>
        <taxon>Lachnospirales</taxon>
        <taxon>Lachnospiraceae</taxon>
        <taxon>Pseudobutyrivibrio</taxon>
    </lineage>
</organism>
<dbReference type="GO" id="GO:0005886">
    <property type="term" value="C:plasma membrane"/>
    <property type="evidence" value="ECO:0007669"/>
    <property type="project" value="TreeGrafter"/>
</dbReference>
<dbReference type="Pfam" id="PF04138">
    <property type="entry name" value="GtrA_DPMS_TM"/>
    <property type="match status" value="1"/>
</dbReference>
<evidence type="ECO:0000256" key="6">
    <source>
        <dbReference type="SAM" id="Phobius"/>
    </source>
</evidence>
<reference evidence="8" key="1">
    <citation type="submission" date="2017-10" db="EMBL/GenBank/DDBJ databases">
        <title>Resolving the taxonomy of Roseburia spp., Eubacterium rectale and Agathobacter spp. through phylogenomic analysis.</title>
        <authorList>
            <person name="Sheridan P.O."/>
            <person name="Walker A.W."/>
            <person name="Duncan S.H."/>
            <person name="Scott K.P."/>
            <person name="Toole P.W.O."/>
            <person name="Luis P."/>
            <person name="Flint H.J."/>
        </authorList>
    </citation>
    <scope>NUCLEOTIDE SEQUENCE [LARGE SCALE GENOMIC DNA]</scope>
    <source>
        <strain evidence="8">JK10</strain>
    </source>
</reference>
<keyword evidence="5 6" id="KW-0472">Membrane</keyword>
<evidence type="ECO:0000313" key="9">
    <source>
        <dbReference type="Proteomes" id="UP000224317"/>
    </source>
</evidence>
<feature type="transmembrane region" description="Helical" evidence="6">
    <location>
        <begin position="41"/>
        <end position="63"/>
    </location>
</feature>
<dbReference type="InterPro" id="IPR051401">
    <property type="entry name" value="GtrA_CellWall_Glycosyl"/>
</dbReference>
<evidence type="ECO:0000256" key="1">
    <source>
        <dbReference type="ARBA" id="ARBA00004141"/>
    </source>
</evidence>
<feature type="domain" description="GtrA/DPMS transmembrane" evidence="7">
    <location>
        <begin position="40"/>
        <end position="169"/>
    </location>
</feature>
<gene>
    <name evidence="8" type="ORF">CSX00_02555</name>
</gene>
<accession>A0A2G3ED99</accession>
<comment type="subcellular location">
    <subcellularLocation>
        <location evidence="1">Membrane</location>
        <topology evidence="1">Multi-pass membrane protein</topology>
    </subcellularLocation>
</comment>
<evidence type="ECO:0000259" key="7">
    <source>
        <dbReference type="Pfam" id="PF04138"/>
    </source>
</evidence>
<dbReference type="AlphaFoldDB" id="A0A2G3ED99"/>
<sequence>MNKAFDLLDIIVRKIFGLVFKIMHKEYTDGVHEAMLQFVKFGIVGVTNTFLALAINWISLIVLEKMGVLVDNPSGQASIANVIAFLLSVLWSFYWNNKLVFVLEDGQQRNILRTLLKTYVSYSFTGIFLNTLLLYLWIDVIGLSKFVAPLINLLVSVPINFLINKFWAFKSK</sequence>
<keyword evidence="4 6" id="KW-1133">Transmembrane helix</keyword>
<keyword evidence="3 6" id="KW-0812">Transmembrane</keyword>
<evidence type="ECO:0000256" key="5">
    <source>
        <dbReference type="ARBA" id="ARBA00023136"/>
    </source>
</evidence>
<keyword evidence="9" id="KW-1185">Reference proteome</keyword>
<dbReference type="PANTHER" id="PTHR38459:SF1">
    <property type="entry name" value="PROPHAGE BACTOPRENOL-LINKED GLUCOSE TRANSLOCASE HOMOLOG"/>
    <property type="match status" value="1"/>
</dbReference>
<dbReference type="PANTHER" id="PTHR38459">
    <property type="entry name" value="PROPHAGE BACTOPRENOL-LINKED GLUCOSE TRANSLOCASE HOMOLOG"/>
    <property type="match status" value="1"/>
</dbReference>
<protein>
    <submittedName>
        <fullName evidence="8">Polysaccharide biosynthesis protein GtrA</fullName>
    </submittedName>
</protein>
<evidence type="ECO:0000313" key="8">
    <source>
        <dbReference type="EMBL" id="PHU41214.1"/>
    </source>
</evidence>
<dbReference type="Proteomes" id="UP000224317">
    <property type="component" value="Unassembled WGS sequence"/>
</dbReference>
<dbReference type="EMBL" id="PDYH01000008">
    <property type="protein sequence ID" value="PHU41214.1"/>
    <property type="molecule type" value="Genomic_DNA"/>
</dbReference>
<dbReference type="GO" id="GO:0000271">
    <property type="term" value="P:polysaccharide biosynthetic process"/>
    <property type="evidence" value="ECO:0007669"/>
    <property type="project" value="InterPro"/>
</dbReference>
<evidence type="ECO:0000256" key="4">
    <source>
        <dbReference type="ARBA" id="ARBA00022989"/>
    </source>
</evidence>
<feature type="transmembrane region" description="Helical" evidence="6">
    <location>
        <begin position="150"/>
        <end position="169"/>
    </location>
</feature>
<comment type="similarity">
    <text evidence="2">Belongs to the GtrA family.</text>
</comment>
<comment type="caution">
    <text evidence="8">The sequence shown here is derived from an EMBL/GenBank/DDBJ whole genome shotgun (WGS) entry which is preliminary data.</text>
</comment>
<evidence type="ECO:0000256" key="3">
    <source>
        <dbReference type="ARBA" id="ARBA00022692"/>
    </source>
</evidence>
<dbReference type="RefSeq" id="WP_099412748.1">
    <property type="nucleotide sequence ID" value="NZ_PDYH01000008.1"/>
</dbReference>
<name>A0A2G3ED99_9FIRM</name>
<dbReference type="InterPro" id="IPR007267">
    <property type="entry name" value="GtrA_DPMS_TM"/>
</dbReference>